<dbReference type="AlphaFoldDB" id="A0A7S0QVR6"/>
<organism evidence="1">
    <name type="scientific">Pyramimonas obovata</name>
    <dbReference type="NCBI Taxonomy" id="1411642"/>
    <lineage>
        <taxon>Eukaryota</taxon>
        <taxon>Viridiplantae</taxon>
        <taxon>Chlorophyta</taxon>
        <taxon>Pyramimonadophyceae</taxon>
        <taxon>Pyramimonadales</taxon>
        <taxon>Pyramimonadaceae</taxon>
        <taxon>Pyramimonas</taxon>
        <taxon>Pyramimonas incertae sedis</taxon>
    </lineage>
</organism>
<sequence length="114" mass="12791">MPAVAYCLTYKHALFRDYLAYKWAHFKPDNHGTHDGLPDTVTHSLSENQVSNCLPHNPHPHLSGLHQGSHCLSYTPLSNHLSHPRTNQHSGRAHHAPGVELADLPVAGYLLYRF</sequence>
<accession>A0A7S0QVR6</accession>
<dbReference type="EMBL" id="HBFA01003501">
    <property type="protein sequence ID" value="CAD8650956.1"/>
    <property type="molecule type" value="Transcribed_RNA"/>
</dbReference>
<evidence type="ECO:0000313" key="1">
    <source>
        <dbReference type="EMBL" id="CAD8650956.1"/>
    </source>
</evidence>
<name>A0A7S0QVR6_9CHLO</name>
<proteinExistence type="predicted"/>
<protein>
    <submittedName>
        <fullName evidence="1">Uncharacterized protein</fullName>
    </submittedName>
</protein>
<gene>
    <name evidence="1" type="ORF">POBO1169_LOCUS1758</name>
</gene>
<reference evidence="1" key="1">
    <citation type="submission" date="2021-01" db="EMBL/GenBank/DDBJ databases">
        <authorList>
            <person name="Corre E."/>
            <person name="Pelletier E."/>
            <person name="Niang G."/>
            <person name="Scheremetjew M."/>
            <person name="Finn R."/>
            <person name="Kale V."/>
            <person name="Holt S."/>
            <person name="Cochrane G."/>
            <person name="Meng A."/>
            <person name="Brown T."/>
            <person name="Cohen L."/>
        </authorList>
    </citation>
    <scope>NUCLEOTIDE SEQUENCE</scope>
    <source>
        <strain evidence="1">CCMP722</strain>
    </source>
</reference>